<sequence>MTVIAVRLERRTTPPPKEPLVTLGACAGNHTDQMHYSLPPSFDVGDVEVDDENICTFDVLGIAARYPELGRFHSVYASSNNDNVRLTFLLLQNGHQRTLGGRCDTKESIGGR</sequence>
<gene>
    <name evidence="1" type="ORF">T03_17091</name>
</gene>
<accession>A0A0V1C6M1</accession>
<dbReference type="Proteomes" id="UP000054653">
    <property type="component" value="Unassembled WGS sequence"/>
</dbReference>
<proteinExistence type="predicted"/>
<evidence type="ECO:0000313" key="1">
    <source>
        <dbReference type="EMBL" id="KRY44943.1"/>
    </source>
</evidence>
<comment type="caution">
    <text evidence="1">The sequence shown here is derived from an EMBL/GenBank/DDBJ whole genome shotgun (WGS) entry which is preliminary data.</text>
</comment>
<dbReference type="EMBL" id="JYDI01000443">
    <property type="protein sequence ID" value="KRY44943.1"/>
    <property type="molecule type" value="Genomic_DNA"/>
</dbReference>
<reference evidence="1 2" key="1">
    <citation type="submission" date="2015-01" db="EMBL/GenBank/DDBJ databases">
        <title>Evolution of Trichinella species and genotypes.</title>
        <authorList>
            <person name="Korhonen P.K."/>
            <person name="Edoardo P."/>
            <person name="Giuseppe L.R."/>
            <person name="Gasser R.B."/>
        </authorList>
    </citation>
    <scope>NUCLEOTIDE SEQUENCE [LARGE SCALE GENOMIC DNA]</scope>
    <source>
        <strain evidence="1">ISS120</strain>
    </source>
</reference>
<protein>
    <submittedName>
        <fullName evidence="1">Uncharacterized protein</fullName>
    </submittedName>
</protein>
<dbReference type="AlphaFoldDB" id="A0A0V1C6M1"/>
<organism evidence="1 2">
    <name type="scientific">Trichinella britovi</name>
    <name type="common">Parasitic roundworm</name>
    <dbReference type="NCBI Taxonomy" id="45882"/>
    <lineage>
        <taxon>Eukaryota</taxon>
        <taxon>Metazoa</taxon>
        <taxon>Ecdysozoa</taxon>
        <taxon>Nematoda</taxon>
        <taxon>Enoplea</taxon>
        <taxon>Dorylaimia</taxon>
        <taxon>Trichinellida</taxon>
        <taxon>Trichinellidae</taxon>
        <taxon>Trichinella</taxon>
    </lineage>
</organism>
<evidence type="ECO:0000313" key="2">
    <source>
        <dbReference type="Proteomes" id="UP000054653"/>
    </source>
</evidence>
<keyword evidence="2" id="KW-1185">Reference proteome</keyword>
<name>A0A0V1C6M1_TRIBR</name>